<proteinExistence type="predicted"/>
<gene>
    <name evidence="4" type="ORF">CR492_04740</name>
</gene>
<sequence>MRSPNYFRRRMDISTAISARMRQPEPAFVTRADSLGWSWVRVAWSRATNVPGAWYDSAKADAVVALWPTIFRLTEDRFAGQPFYLAFWQECVVRLLVGWKVPIEVLDPATGQTGVAHVRLFRRLLLWVPRKNGKSEFLAALALLFFALEGVVGGQGYVFARDEKQAKIVLDKMKAIVAQDERLARAVRALGKSLWIAEKRAAFALLSGRPEGKHGRSPTVSVGDEMHEWTTLDLATTIRQGMGARLQPIELFASTAGLKSAQVGFGLFDESRKILAGPIEPPDAQDSGEGIYDPSSLVVMFAAGEDDDWLDEAVWRAANPNLGLSPTLDFLKREAAIARVSPRAESHFRRYHLNQWVEAISRWIPVKKWDDCASEKTAWRTGAQALKGRRCYAGFDISSTQDITALVWLFPPEKEGEKWRLLARFWVPEVNIELRSKRDRVPYDRWATIGAVEPTPGDYVDQSYVQAAIEEGLELFDVERVGFDPWNATKLYTDLVNKGADGERFLKVRQGVQSMGEASKEFERLVFAGQLDHGGHPVLRWMIGNALIRFDRNMNFTPDKQKSREKIDGIVATIIALAGRLSDEGDETIKQGCY</sequence>
<dbReference type="Proteomes" id="UP000236286">
    <property type="component" value="Unassembled WGS sequence"/>
</dbReference>
<dbReference type="OrthoDB" id="9760250at2"/>
<dbReference type="PANTHER" id="PTHR41287:SF1">
    <property type="entry name" value="PROTEIN YMFN"/>
    <property type="match status" value="1"/>
</dbReference>
<dbReference type="InterPro" id="IPR046461">
    <property type="entry name" value="TerL_ATPase"/>
</dbReference>
<feature type="domain" description="Terminase large subunit-like ATPase" evidence="2">
    <location>
        <begin position="117"/>
        <end position="258"/>
    </location>
</feature>
<dbReference type="Gene3D" id="3.40.50.300">
    <property type="entry name" value="P-loop containing nucleotide triphosphate hydrolases"/>
    <property type="match status" value="1"/>
</dbReference>
<dbReference type="AlphaFoldDB" id="A0A2J7TJR9"/>
<accession>A0A2J7TJR9</accession>
<dbReference type="Pfam" id="PF03354">
    <property type="entry name" value="TerL_ATPase"/>
    <property type="match status" value="1"/>
</dbReference>
<evidence type="ECO:0000256" key="1">
    <source>
        <dbReference type="SAM" id="Phobius"/>
    </source>
</evidence>
<keyword evidence="1" id="KW-0812">Transmembrane</keyword>
<dbReference type="InterPro" id="IPR046462">
    <property type="entry name" value="TerL_nuclease"/>
</dbReference>
<evidence type="ECO:0000259" key="3">
    <source>
        <dbReference type="Pfam" id="PF20441"/>
    </source>
</evidence>
<dbReference type="Pfam" id="PF20441">
    <property type="entry name" value="TerL_nuclease"/>
    <property type="match status" value="1"/>
</dbReference>
<feature type="transmembrane region" description="Helical" evidence="1">
    <location>
        <begin position="137"/>
        <end position="160"/>
    </location>
</feature>
<dbReference type="InterPro" id="IPR005021">
    <property type="entry name" value="Terminase_largesu-like"/>
</dbReference>
<keyword evidence="1" id="KW-0472">Membrane</keyword>
<evidence type="ECO:0000259" key="2">
    <source>
        <dbReference type="Pfam" id="PF03354"/>
    </source>
</evidence>
<reference evidence="4 5" key="1">
    <citation type="submission" date="2017-10" db="EMBL/GenBank/DDBJ databases">
        <title>Genome announcement of Methylocella silvestris TVC from permafrost.</title>
        <authorList>
            <person name="Wang J."/>
            <person name="Geng K."/>
            <person name="Ul-Haque F."/>
            <person name="Crombie A.T."/>
            <person name="Street L.E."/>
            <person name="Wookey P.A."/>
            <person name="Murrell J.C."/>
            <person name="Pratscher J."/>
        </authorList>
    </citation>
    <scope>NUCLEOTIDE SEQUENCE [LARGE SCALE GENOMIC DNA]</scope>
    <source>
        <strain evidence="4 5">TVC</strain>
    </source>
</reference>
<protein>
    <submittedName>
        <fullName evidence="4">Terminase</fullName>
    </submittedName>
</protein>
<comment type="caution">
    <text evidence="4">The sequence shown here is derived from an EMBL/GenBank/DDBJ whole genome shotgun (WGS) entry which is preliminary data.</text>
</comment>
<evidence type="ECO:0000313" key="4">
    <source>
        <dbReference type="EMBL" id="PNG27014.1"/>
    </source>
</evidence>
<evidence type="ECO:0000313" key="5">
    <source>
        <dbReference type="Proteomes" id="UP000236286"/>
    </source>
</evidence>
<dbReference type="InterPro" id="IPR027417">
    <property type="entry name" value="P-loop_NTPase"/>
</dbReference>
<name>A0A2J7TJR9_METSI</name>
<dbReference type="GO" id="GO:0004519">
    <property type="term" value="F:endonuclease activity"/>
    <property type="evidence" value="ECO:0007669"/>
    <property type="project" value="InterPro"/>
</dbReference>
<dbReference type="PANTHER" id="PTHR41287">
    <property type="match status" value="1"/>
</dbReference>
<organism evidence="4 5">
    <name type="scientific">Methylocella silvestris</name>
    <dbReference type="NCBI Taxonomy" id="199596"/>
    <lineage>
        <taxon>Bacteria</taxon>
        <taxon>Pseudomonadati</taxon>
        <taxon>Pseudomonadota</taxon>
        <taxon>Alphaproteobacteria</taxon>
        <taxon>Hyphomicrobiales</taxon>
        <taxon>Beijerinckiaceae</taxon>
        <taxon>Methylocella</taxon>
    </lineage>
</organism>
<feature type="domain" description="Terminase large subunit-like endonuclease" evidence="3">
    <location>
        <begin position="298"/>
        <end position="578"/>
    </location>
</feature>
<keyword evidence="1" id="KW-1133">Transmembrane helix</keyword>
<dbReference type="EMBL" id="PDZR01000003">
    <property type="protein sequence ID" value="PNG27014.1"/>
    <property type="molecule type" value="Genomic_DNA"/>
</dbReference>